<reference evidence="2" key="1">
    <citation type="submission" date="2021-08" db="EMBL/GenBank/DDBJ databases">
        <title>Hoeflea bacterium WL0058 sp. nov., isolated from the sediment.</title>
        <authorList>
            <person name="Wang L."/>
            <person name="Zhang D."/>
        </authorList>
    </citation>
    <scope>NUCLEOTIDE SEQUENCE</scope>
    <source>
        <strain evidence="2">WL0058</strain>
    </source>
</reference>
<accession>A0AAE3D4C5</accession>
<comment type="caution">
    <text evidence="2">The sequence shown here is derived from an EMBL/GenBank/DDBJ whole genome shotgun (WGS) entry which is preliminary data.</text>
</comment>
<feature type="region of interest" description="Disordered" evidence="1">
    <location>
        <begin position="192"/>
        <end position="221"/>
    </location>
</feature>
<name>A0AAE3D4C5_9HYPH</name>
<dbReference type="Gene3D" id="3.30.300.20">
    <property type="match status" value="2"/>
</dbReference>
<protein>
    <recommendedName>
        <fullName evidence="4">OsmC-like protein</fullName>
    </recommendedName>
</protein>
<dbReference type="SUPFAM" id="SSF82784">
    <property type="entry name" value="OsmC-like"/>
    <property type="match status" value="2"/>
</dbReference>
<organism evidence="2 3">
    <name type="scientific">Flavimaribacter sediminis</name>
    <dbReference type="NCBI Taxonomy" id="2865987"/>
    <lineage>
        <taxon>Bacteria</taxon>
        <taxon>Pseudomonadati</taxon>
        <taxon>Pseudomonadota</taxon>
        <taxon>Alphaproteobacteria</taxon>
        <taxon>Hyphomicrobiales</taxon>
        <taxon>Rhizobiaceae</taxon>
        <taxon>Flavimaribacter</taxon>
    </lineage>
</organism>
<dbReference type="InterPro" id="IPR015946">
    <property type="entry name" value="KH_dom-like_a/b"/>
</dbReference>
<proteinExistence type="predicted"/>
<dbReference type="InterPro" id="IPR036102">
    <property type="entry name" value="OsmC/Ohrsf"/>
</dbReference>
<dbReference type="EMBL" id="JAICBX010000008">
    <property type="protein sequence ID" value="MBW8640703.1"/>
    <property type="molecule type" value="Genomic_DNA"/>
</dbReference>
<dbReference type="AlphaFoldDB" id="A0AAE3D4C5"/>
<evidence type="ECO:0000256" key="1">
    <source>
        <dbReference type="SAM" id="MobiDB-lite"/>
    </source>
</evidence>
<evidence type="ECO:0000313" key="2">
    <source>
        <dbReference type="EMBL" id="MBW8640703.1"/>
    </source>
</evidence>
<sequence>MTIALTESILQFGDPLGFKVRHGSERSPAIIGTGSDTFKVEARTLSGHQKEAIVTEGETGSVWRLASDEGKVMKGDDLAPFPLGYFNAGVMGDISNRTRRIANQRQLGLDRLRIRMSHLFGTDGSFVHSTAKAYSETVEFRIEMDGALGLEEAGSLIEAAMDASPAIALLRRPMQENTFALYINGRRRELADHPNSSAQDAMDPFLAHKRPPRPSSGEPRNDLIRKCDVVESGESPAVPLTSAQKRCFTIEAQGESRDQTGEFETDTWIGRPGMTHFRMISDESDTDAAPSGLGLMSAGIGLCYLTQLQRYIDAQKLDISAARLVQFTPFLTGAEGRCDAIDTHLFLNGQAPDEIHLNLLTIAARTCFMHVAASTALEPQVTLVVNGQQVG</sequence>
<dbReference type="Proteomes" id="UP001196509">
    <property type="component" value="Unassembled WGS sequence"/>
</dbReference>
<evidence type="ECO:0000313" key="3">
    <source>
        <dbReference type="Proteomes" id="UP001196509"/>
    </source>
</evidence>
<gene>
    <name evidence="2" type="ORF">K1W69_26165</name>
</gene>
<dbReference type="RefSeq" id="WP_220231439.1">
    <property type="nucleotide sequence ID" value="NZ_JAICBX010000008.1"/>
</dbReference>
<keyword evidence="3" id="KW-1185">Reference proteome</keyword>
<evidence type="ECO:0008006" key="4">
    <source>
        <dbReference type="Google" id="ProtNLM"/>
    </source>
</evidence>